<sequence length="47" mass="5572">MILTPPVRVQCDAIFAVHIAQHDPSRRCEKRRGFPRLFVLMRKNCTY</sequence>
<accession>A0A3G9G1M8</accession>
<proteinExistence type="predicted"/>
<dbReference type="Proteomes" id="UP000278756">
    <property type="component" value="Chromosome 1"/>
</dbReference>
<reference evidence="2" key="1">
    <citation type="journal article" date="2017" name="Biotechnol. Biofuels">
        <title>Evaluation of environmental bacterial communities as a factor affecting the growth of duckweed Lemna minor.</title>
        <authorList>
            <person name="Ishizawa H."/>
            <person name="Kuroda M."/>
            <person name="Morikawa M."/>
            <person name="Ike M."/>
        </authorList>
    </citation>
    <scope>NUCLEOTIDE SEQUENCE [LARGE SCALE GENOMIC DNA]</scope>
    <source>
        <strain evidence="2">M6</strain>
    </source>
</reference>
<organism evidence="1 2">
    <name type="scientific">Asticcacaulis excentricus</name>
    <dbReference type="NCBI Taxonomy" id="78587"/>
    <lineage>
        <taxon>Bacteria</taxon>
        <taxon>Pseudomonadati</taxon>
        <taxon>Pseudomonadota</taxon>
        <taxon>Alphaproteobacteria</taxon>
        <taxon>Caulobacterales</taxon>
        <taxon>Caulobacteraceae</taxon>
        <taxon>Asticcacaulis</taxon>
    </lineage>
</organism>
<dbReference type="EMBL" id="AP018827">
    <property type="protein sequence ID" value="BBF80607.1"/>
    <property type="molecule type" value="Genomic_DNA"/>
</dbReference>
<evidence type="ECO:0000313" key="1">
    <source>
        <dbReference type="EMBL" id="BBF80607.1"/>
    </source>
</evidence>
<dbReference type="AlphaFoldDB" id="A0A3G9G1M8"/>
<evidence type="ECO:0000313" key="2">
    <source>
        <dbReference type="Proteomes" id="UP000278756"/>
    </source>
</evidence>
<protein>
    <submittedName>
        <fullName evidence="1">Uncharacterized protein</fullName>
    </submittedName>
</protein>
<name>A0A3G9G1M8_9CAUL</name>
<reference evidence="2" key="2">
    <citation type="journal article" date="2017" name="Plant Physiol. Biochem.">
        <title>Differential oxidative and antioxidative response of duckweed Lemna minor toward plant growth promoting/inhibiting bacteria.</title>
        <authorList>
            <person name="Ishizawa H."/>
            <person name="Kuroda M."/>
            <person name="Morikawa M."/>
            <person name="Ike M."/>
        </authorList>
    </citation>
    <scope>NUCLEOTIDE SEQUENCE [LARGE SCALE GENOMIC DNA]</scope>
    <source>
        <strain evidence="2">M6</strain>
    </source>
</reference>
<gene>
    <name evidence="1" type="ORF">EM6_1191</name>
</gene>